<protein>
    <submittedName>
        <fullName evidence="2">Uncharacterized protein</fullName>
    </submittedName>
</protein>
<proteinExistence type="predicted"/>
<organism evidence="2 3">
    <name type="scientific">Polarella glacialis</name>
    <name type="common">Dinoflagellate</name>
    <dbReference type="NCBI Taxonomy" id="89957"/>
    <lineage>
        <taxon>Eukaryota</taxon>
        <taxon>Sar</taxon>
        <taxon>Alveolata</taxon>
        <taxon>Dinophyceae</taxon>
        <taxon>Suessiales</taxon>
        <taxon>Suessiaceae</taxon>
        <taxon>Polarella</taxon>
    </lineage>
</organism>
<dbReference type="AlphaFoldDB" id="A0A813IYG3"/>
<accession>A0A813IYG3</accession>
<dbReference type="EMBL" id="CAJNNW010020368">
    <property type="protein sequence ID" value="CAE8666135.1"/>
    <property type="molecule type" value="Genomic_DNA"/>
</dbReference>
<name>A0A813IYG3_POLGL</name>
<sequence>AELQKARAARSTKRGPDFAARIGGNPSKEQIIDLLSESTSYQVVAQREISALARSLVQDGVTLSFVEAHQKVAKLALPEDPLEEYGMPELAFQEILLQYEHDEEVMLRVRQALLSPGKGGTTCARGIPMGKIIEIHAYMVIQMQQVLNEYRKVADQLRNAISRKSVESAAELLVSMAVEKQFGICSEDIEQ</sequence>
<comment type="caution">
    <text evidence="2">The sequence shown here is derived from an EMBL/GenBank/DDBJ whole genome shotgun (WGS) entry which is preliminary data.</text>
</comment>
<keyword evidence="1" id="KW-0175">Coiled coil</keyword>
<evidence type="ECO:0000313" key="2">
    <source>
        <dbReference type="EMBL" id="CAE8666135.1"/>
    </source>
</evidence>
<dbReference type="Proteomes" id="UP000626109">
    <property type="component" value="Unassembled WGS sequence"/>
</dbReference>
<evidence type="ECO:0000313" key="3">
    <source>
        <dbReference type="Proteomes" id="UP000626109"/>
    </source>
</evidence>
<feature type="coiled-coil region" evidence="1">
    <location>
        <begin position="140"/>
        <end position="167"/>
    </location>
</feature>
<feature type="non-terminal residue" evidence="2">
    <location>
        <position position="1"/>
    </location>
</feature>
<evidence type="ECO:0000256" key="1">
    <source>
        <dbReference type="SAM" id="Coils"/>
    </source>
</evidence>
<gene>
    <name evidence="2" type="ORF">PGLA2088_LOCUS16160</name>
</gene>
<reference evidence="2" key="1">
    <citation type="submission" date="2021-02" db="EMBL/GenBank/DDBJ databases">
        <authorList>
            <person name="Dougan E. K."/>
            <person name="Rhodes N."/>
            <person name="Thang M."/>
            <person name="Chan C."/>
        </authorList>
    </citation>
    <scope>NUCLEOTIDE SEQUENCE</scope>
</reference>
<feature type="non-terminal residue" evidence="2">
    <location>
        <position position="191"/>
    </location>
</feature>